<dbReference type="PROSITE" id="PS51688">
    <property type="entry name" value="ICA"/>
    <property type="match status" value="1"/>
</dbReference>
<organism evidence="12 13">
    <name type="scientific">Knipowitschia caucasica</name>
    <name type="common">Caucasian dwarf goby</name>
    <name type="synonym">Pomatoschistus caucasicus</name>
    <dbReference type="NCBI Taxonomy" id="637954"/>
    <lineage>
        <taxon>Eukaryota</taxon>
        <taxon>Metazoa</taxon>
        <taxon>Chordata</taxon>
        <taxon>Craniata</taxon>
        <taxon>Vertebrata</taxon>
        <taxon>Euteleostomi</taxon>
        <taxon>Actinopterygii</taxon>
        <taxon>Neopterygii</taxon>
        <taxon>Teleostei</taxon>
        <taxon>Neoteleostei</taxon>
        <taxon>Acanthomorphata</taxon>
        <taxon>Gobiaria</taxon>
        <taxon>Gobiiformes</taxon>
        <taxon>Gobioidei</taxon>
        <taxon>Gobiidae</taxon>
        <taxon>Gobiinae</taxon>
        <taxon>Knipowitschia</taxon>
    </lineage>
</organism>
<dbReference type="InterPro" id="IPR025719">
    <property type="entry name" value="MYRF_C2"/>
</dbReference>
<dbReference type="GO" id="GO:0045893">
    <property type="term" value="P:positive regulation of DNA-templated transcription"/>
    <property type="evidence" value="ECO:0007669"/>
    <property type="project" value="TreeGrafter"/>
</dbReference>
<feature type="compositionally biased region" description="Polar residues" evidence="8">
    <location>
        <begin position="657"/>
        <end position="670"/>
    </location>
</feature>
<dbReference type="EMBL" id="OZ035823">
    <property type="protein sequence ID" value="CAL1568311.1"/>
    <property type="molecule type" value="Genomic_DNA"/>
</dbReference>
<reference evidence="12 13" key="1">
    <citation type="submission" date="2024-04" db="EMBL/GenBank/DDBJ databases">
        <authorList>
            <person name="Waldvogel A.-M."/>
            <person name="Schoenle A."/>
        </authorList>
    </citation>
    <scope>NUCLEOTIDE SEQUENCE [LARGE SCALE GENOMIC DNA]</scope>
</reference>
<keyword evidence="4 9" id="KW-1133">Transmembrane helix</keyword>
<dbReference type="Proteomes" id="UP001497482">
    <property type="component" value="Chromosome 1"/>
</dbReference>
<dbReference type="InterPro" id="IPR030392">
    <property type="entry name" value="S74_ICA"/>
</dbReference>
<dbReference type="PANTHER" id="PTHR13029:SF17">
    <property type="entry name" value="MYELIN REGULATORY FACTOR-LIKE PROTEIN"/>
    <property type="match status" value="1"/>
</dbReference>
<keyword evidence="13" id="KW-1185">Reference proteome</keyword>
<evidence type="ECO:0000256" key="3">
    <source>
        <dbReference type="ARBA" id="ARBA00022692"/>
    </source>
</evidence>
<dbReference type="GO" id="GO:0043565">
    <property type="term" value="F:sequence-specific DNA binding"/>
    <property type="evidence" value="ECO:0007669"/>
    <property type="project" value="TreeGrafter"/>
</dbReference>
<name>A0AAV2IW87_KNICA</name>
<evidence type="ECO:0000256" key="8">
    <source>
        <dbReference type="SAM" id="MobiDB-lite"/>
    </source>
</evidence>
<dbReference type="AlphaFoldDB" id="A0AAV2IW87"/>
<dbReference type="InterPro" id="IPR024061">
    <property type="entry name" value="NDT80_DNA-bd_dom"/>
</dbReference>
<evidence type="ECO:0000259" key="10">
    <source>
        <dbReference type="PROSITE" id="PS51517"/>
    </source>
</evidence>
<dbReference type="Pfam" id="PF13884">
    <property type="entry name" value="Peptidase_S74"/>
    <property type="match status" value="1"/>
</dbReference>
<protein>
    <recommendedName>
        <fullName evidence="14">Myelin regulatory factor-like protein</fullName>
    </recommendedName>
</protein>
<comment type="similarity">
    <text evidence="2">Belongs to the MRF family.</text>
</comment>
<keyword evidence="5 7" id="KW-0238">DNA-binding</keyword>
<evidence type="ECO:0000313" key="13">
    <source>
        <dbReference type="Proteomes" id="UP001497482"/>
    </source>
</evidence>
<keyword evidence="6 9" id="KW-0472">Membrane</keyword>
<proteinExistence type="inferred from homology"/>
<evidence type="ECO:0000256" key="9">
    <source>
        <dbReference type="SAM" id="Phobius"/>
    </source>
</evidence>
<evidence type="ECO:0000259" key="11">
    <source>
        <dbReference type="PROSITE" id="PS51688"/>
    </source>
</evidence>
<evidence type="ECO:0008006" key="14">
    <source>
        <dbReference type="Google" id="ProtNLM"/>
    </source>
</evidence>
<dbReference type="GO" id="GO:0003700">
    <property type="term" value="F:DNA-binding transcription factor activity"/>
    <property type="evidence" value="ECO:0007669"/>
    <property type="project" value="UniProtKB-UniRule"/>
</dbReference>
<gene>
    <name evidence="12" type="ORF">KC01_LOCUS960</name>
</gene>
<feature type="domain" description="NDT80" evidence="10">
    <location>
        <begin position="221"/>
        <end position="476"/>
    </location>
</feature>
<comment type="subcellular location">
    <subcellularLocation>
        <location evidence="1">Membrane</location>
        <topology evidence="1">Single-pass membrane protein</topology>
    </subcellularLocation>
</comment>
<dbReference type="GO" id="GO:0016540">
    <property type="term" value="P:protein autoprocessing"/>
    <property type="evidence" value="ECO:0007669"/>
    <property type="project" value="InterPro"/>
</dbReference>
<evidence type="ECO:0000256" key="1">
    <source>
        <dbReference type="ARBA" id="ARBA00004167"/>
    </source>
</evidence>
<dbReference type="Gene3D" id="2.60.40.1390">
    <property type="entry name" value="NDT80 DNA-binding domain"/>
    <property type="match status" value="1"/>
</dbReference>
<keyword evidence="3 9" id="KW-0812">Transmembrane</keyword>
<evidence type="ECO:0000313" key="12">
    <source>
        <dbReference type="EMBL" id="CAL1568311.1"/>
    </source>
</evidence>
<feature type="region of interest" description="Disordered" evidence="8">
    <location>
        <begin position="990"/>
        <end position="1011"/>
    </location>
</feature>
<dbReference type="InterPro" id="IPR037141">
    <property type="entry name" value="NDT80_DNA-bd_dom_sf"/>
</dbReference>
<feature type="DNA-binding region" description="NDT80" evidence="7">
    <location>
        <begin position="221"/>
        <end position="476"/>
    </location>
</feature>
<dbReference type="SUPFAM" id="SSF49417">
    <property type="entry name" value="p53-like transcription factors"/>
    <property type="match status" value="1"/>
</dbReference>
<dbReference type="GO" id="GO:0005789">
    <property type="term" value="C:endoplasmic reticulum membrane"/>
    <property type="evidence" value="ECO:0007669"/>
    <property type="project" value="TreeGrafter"/>
</dbReference>
<feature type="transmembrane region" description="Helical" evidence="9">
    <location>
        <begin position="690"/>
        <end position="715"/>
    </location>
</feature>
<feature type="region of interest" description="Disordered" evidence="8">
    <location>
        <begin position="654"/>
        <end position="673"/>
    </location>
</feature>
<accession>A0AAV2IW87</accession>
<evidence type="ECO:0000256" key="6">
    <source>
        <dbReference type="ARBA" id="ARBA00023136"/>
    </source>
</evidence>
<dbReference type="Pfam" id="PF13887">
    <property type="entry name" value="MYRF_ICA"/>
    <property type="match status" value="1"/>
</dbReference>
<sequence length="1117" mass="124803">MTHTQQGSGRCFLYQLGSHNFAVIDAVIDSLPAILEREGFRAMFHPQDSLHLGNMEPRVHHVEGENEALHQFFNGQDLSGVLDSSDAVDTSILEQYLGADMCPNNFIHPESPPDSGSEAFSPAQMPECLYKPSRWSVHQILESGHLSSSCQFKGLPEMLTHEQLQNMGLTNIHIKPGTPPVLPAVEAPIYHALPSASYFQGYTPPTPPSPPLCPQYCAPCPEKEPSVSTSSYSQRLAHKAHSCSPENRKRRRSECEEALGPKTSCEVNISVNAGVSSFSDGGYSSLTWDKYNPGQWNTLLDGSFQSLSPLVYHVDADKGFTYSAADEVFVCQKKNHFQVTVHIGVTGEPYYVRTTSGPQAVEHFEIKVFGIKLEDPSHCVMIEQSQSDRSKRPFHPVRVSLPSKKMTKVTLGRLHFSETTANNIRKKGKPNPDQRYFQLVVGVYAAVKAETLLLASLVSERIVVRASNPGLFETEGDSMWQRGLVQDSVACHGRVGINTDSPDEALVVCGNAKVMGAVMQPSDQRAKHNIQEVDSEQQLKRITQMRIVEFDYKPEFATSMGIDHPHQTGVIAQEVKELLPSAVREVGDVTCSDGAKIDNFLMVDKEQIFIENVGAVQQLSKVTDNLETRIQDLEVWNQRLAKLKSLTGSLRSHRKNSCVSTTPASLPSKTQKTKKDVKSHKYNTFLRNRVIQASIFVLLATVAICMIAITALYLVTLGEDTDATNGHSNSSLVPPLSTVGSTTVVQTTSAPRPWPPDVDFCDILYCDQAYCCPSHPGGSNGFNVTFDEQWDEQYNLTKRRLEHMYKKLKSAGDWTNTTIQIFMVKENKQIIDGRYCLRDECGPTRFVYRVPISQFVPGNMRITLLMNSTELLVVHLCHFDESAACSSRIDLNTVTGTRYPTNTQGKHEWPLHVARLYHSSYHFRSSVAGQADCSTDHHYAGILVRTTSVKLAVLPGSLGPRHLSHIQEETDSREHSACIVSPIKLQQEQLQKQEPCSAQTSANEASPEAGLSDPAALALYEQQRKEEENMSLLQELGAIESELRESLRLDIEREQEVEFLRQQENQLLWQGLSYLSLNQRVAKPWVSSYFRKFPMHIYCLPVQTSSQKKRKRNTKKK</sequence>
<evidence type="ECO:0000256" key="2">
    <source>
        <dbReference type="ARBA" id="ARBA00008221"/>
    </source>
</evidence>
<evidence type="ECO:0000256" key="4">
    <source>
        <dbReference type="ARBA" id="ARBA00022989"/>
    </source>
</evidence>
<dbReference type="PROSITE" id="PS51517">
    <property type="entry name" value="NDT80"/>
    <property type="match status" value="1"/>
</dbReference>
<dbReference type="PANTHER" id="PTHR13029">
    <property type="match status" value="1"/>
</dbReference>
<dbReference type="InterPro" id="IPR051577">
    <property type="entry name" value="MRF-like"/>
</dbReference>
<evidence type="ECO:0000256" key="7">
    <source>
        <dbReference type="PROSITE-ProRule" id="PRU00850"/>
    </source>
</evidence>
<evidence type="ECO:0000256" key="5">
    <source>
        <dbReference type="ARBA" id="ARBA00023125"/>
    </source>
</evidence>
<dbReference type="GO" id="GO:0005634">
    <property type="term" value="C:nucleus"/>
    <property type="evidence" value="ECO:0007669"/>
    <property type="project" value="TreeGrafter"/>
</dbReference>
<dbReference type="Pfam" id="PF05224">
    <property type="entry name" value="NDT80_PhoG"/>
    <property type="match status" value="1"/>
</dbReference>
<dbReference type="InterPro" id="IPR026932">
    <property type="entry name" value="MYRF_ICA"/>
</dbReference>
<dbReference type="InterPro" id="IPR008967">
    <property type="entry name" value="p53-like_TF_DNA-bd_sf"/>
</dbReference>
<feature type="domain" description="Peptidase S74" evidence="11">
    <location>
        <begin position="522"/>
        <end position="630"/>
    </location>
</feature>
<dbReference type="Pfam" id="PF13888">
    <property type="entry name" value="MRF_C2"/>
    <property type="match status" value="1"/>
</dbReference>